<gene>
    <name evidence="2" type="ORF">ABXR19_04295</name>
</gene>
<keyword evidence="1" id="KW-0812">Transmembrane</keyword>
<keyword evidence="1" id="KW-0472">Membrane</keyword>
<keyword evidence="3" id="KW-1185">Reference proteome</keyword>
<proteinExistence type="predicted"/>
<reference evidence="2 3" key="1">
    <citation type="submission" date="2024-07" db="EMBL/GenBank/DDBJ databases">
        <title>Uliginosibacterium flavum JJ3220;KACC:17644.</title>
        <authorList>
            <person name="Kim M.K."/>
        </authorList>
    </citation>
    <scope>NUCLEOTIDE SEQUENCE [LARGE SCALE GENOMIC DNA]</scope>
    <source>
        <strain evidence="2 3">KACC:17644</strain>
    </source>
</reference>
<accession>A0ABV2THL4</accession>
<dbReference type="Proteomes" id="UP001549691">
    <property type="component" value="Unassembled WGS sequence"/>
</dbReference>
<sequence>MKADIKTRFEKIGKWIACLVFVCVFANLAYDLVINEPKAKATLAQLETEFQAIEPGAGATGWPSYTTSHKPSQGLVSGRFVRHMPAAEGQAYYDKILVKNGWKFHKTKIIKDYGRDLGEKVAYYCKGEYQAALHYVKSAESNDMMYSLNLSWGLGGSDSCQ</sequence>
<name>A0ABV2THL4_9RHOO</name>
<evidence type="ECO:0000313" key="3">
    <source>
        <dbReference type="Proteomes" id="UP001549691"/>
    </source>
</evidence>
<dbReference type="RefSeq" id="WP_354599857.1">
    <property type="nucleotide sequence ID" value="NZ_JBEWZI010000003.1"/>
</dbReference>
<comment type="caution">
    <text evidence="2">The sequence shown here is derived from an EMBL/GenBank/DDBJ whole genome shotgun (WGS) entry which is preliminary data.</text>
</comment>
<dbReference type="EMBL" id="JBEWZI010000003">
    <property type="protein sequence ID" value="MET7013397.1"/>
    <property type="molecule type" value="Genomic_DNA"/>
</dbReference>
<evidence type="ECO:0000256" key="1">
    <source>
        <dbReference type="SAM" id="Phobius"/>
    </source>
</evidence>
<protein>
    <submittedName>
        <fullName evidence="2">Uncharacterized protein</fullName>
    </submittedName>
</protein>
<feature type="transmembrane region" description="Helical" evidence="1">
    <location>
        <begin position="12"/>
        <end position="30"/>
    </location>
</feature>
<organism evidence="2 3">
    <name type="scientific">Uliginosibacterium flavum</name>
    <dbReference type="NCBI Taxonomy" id="1396831"/>
    <lineage>
        <taxon>Bacteria</taxon>
        <taxon>Pseudomonadati</taxon>
        <taxon>Pseudomonadota</taxon>
        <taxon>Betaproteobacteria</taxon>
        <taxon>Rhodocyclales</taxon>
        <taxon>Zoogloeaceae</taxon>
        <taxon>Uliginosibacterium</taxon>
    </lineage>
</organism>
<keyword evidence="1" id="KW-1133">Transmembrane helix</keyword>
<evidence type="ECO:0000313" key="2">
    <source>
        <dbReference type="EMBL" id="MET7013397.1"/>
    </source>
</evidence>